<reference evidence="2" key="1">
    <citation type="submission" date="2020-06" db="EMBL/GenBank/DDBJ databases">
        <title>Analysis procedures for assessing recovery of high quality, complete, closed genomes from Nanopore long read metagenome sequencing.</title>
        <authorList>
            <person name="Bessarab I."/>
            <person name="Arumugam K."/>
            <person name="Haryono M."/>
            <person name="Liu X."/>
            <person name="Roy S."/>
            <person name="Zuniga-Montanez R.E."/>
            <person name="Qiu G."/>
            <person name="Drautz-Moses D.I."/>
            <person name="Law Y.Y."/>
            <person name="Wuertz S."/>
            <person name="Lauro F.M."/>
            <person name="Huson D.H."/>
            <person name="Williams R.B."/>
        </authorList>
    </citation>
    <scope>NUCLEOTIDE SEQUENCE [LARGE SCALE GENOMIC DNA]</scope>
    <source>
        <strain evidence="2">SSD2</strain>
    </source>
</reference>
<proteinExistence type="predicted"/>
<keyword evidence="1" id="KW-1133">Transmembrane helix</keyword>
<organism evidence="2 3">
    <name type="scientific">Candidatus Thiothrix singaporensis</name>
    <dbReference type="NCBI Taxonomy" id="2799669"/>
    <lineage>
        <taxon>Bacteria</taxon>
        <taxon>Pseudomonadati</taxon>
        <taxon>Pseudomonadota</taxon>
        <taxon>Gammaproteobacteria</taxon>
        <taxon>Thiotrichales</taxon>
        <taxon>Thiotrichaceae</taxon>
        <taxon>Thiothrix</taxon>
    </lineage>
</organism>
<evidence type="ECO:0000313" key="3">
    <source>
        <dbReference type="Proteomes" id="UP000510621"/>
    </source>
</evidence>
<name>A0A7L6ASG9_9GAMM</name>
<protein>
    <submittedName>
        <fullName evidence="2">Uncharacterized protein</fullName>
    </submittedName>
</protein>
<keyword evidence="1" id="KW-0472">Membrane</keyword>
<dbReference type="KEGG" id="this:HZT40_11220"/>
<dbReference type="EMBL" id="CP059265">
    <property type="protein sequence ID" value="QLQ32060.1"/>
    <property type="molecule type" value="Genomic_DNA"/>
</dbReference>
<gene>
    <name evidence="2" type="ORF">HZT40_11220</name>
</gene>
<accession>A0A7L6ASG9</accession>
<dbReference type="Proteomes" id="UP000510621">
    <property type="component" value="Chromosome"/>
</dbReference>
<evidence type="ECO:0000313" key="2">
    <source>
        <dbReference type="EMBL" id="QLQ32060.1"/>
    </source>
</evidence>
<sequence>MGVTLPRCKLSRRQQGVLALLIASLPVLAFAASTGTPFKAFYDFVHGAATGYLGRGVAIAGGLLMLGWRLPPARRPTPSSGWCWPSSARWASHHRRHLRCRHCSGLY</sequence>
<evidence type="ECO:0000256" key="1">
    <source>
        <dbReference type="SAM" id="Phobius"/>
    </source>
</evidence>
<feature type="transmembrane region" description="Helical" evidence="1">
    <location>
        <begin position="47"/>
        <end position="68"/>
    </location>
</feature>
<dbReference type="AlphaFoldDB" id="A0A7L6ASG9"/>
<keyword evidence="1" id="KW-0812">Transmembrane</keyword>
<keyword evidence="3" id="KW-1185">Reference proteome</keyword>